<proteinExistence type="predicted"/>
<feature type="domain" description="DUF1828" evidence="1">
    <location>
        <begin position="28"/>
        <end position="117"/>
    </location>
</feature>
<keyword evidence="3" id="KW-1185">Reference proteome</keyword>
<dbReference type="InterPro" id="IPR014960">
    <property type="entry name" value="DUF1828"/>
</dbReference>
<evidence type="ECO:0000259" key="1">
    <source>
        <dbReference type="Pfam" id="PF08861"/>
    </source>
</evidence>
<comment type="caution">
    <text evidence="2">The sequence shown here is derived from an EMBL/GenBank/DDBJ whole genome shotgun (WGS) entry which is preliminary data.</text>
</comment>
<dbReference type="Pfam" id="PF08861">
    <property type="entry name" value="DUF1828"/>
    <property type="match status" value="1"/>
</dbReference>
<organism evidence="2 3">
    <name type="scientific">Massilia cavernae</name>
    <dbReference type="NCBI Taxonomy" id="2320864"/>
    <lineage>
        <taxon>Bacteria</taxon>
        <taxon>Pseudomonadati</taxon>
        <taxon>Pseudomonadota</taxon>
        <taxon>Betaproteobacteria</taxon>
        <taxon>Burkholderiales</taxon>
        <taxon>Oxalobacteraceae</taxon>
        <taxon>Telluria group</taxon>
        <taxon>Massilia</taxon>
    </lineage>
</organism>
<dbReference type="EMBL" id="QYUP01000197">
    <property type="protein sequence ID" value="RJG08310.1"/>
    <property type="molecule type" value="Genomic_DNA"/>
</dbReference>
<dbReference type="Proteomes" id="UP000284006">
    <property type="component" value="Unassembled WGS sequence"/>
</dbReference>
<dbReference type="OrthoDB" id="9125981at2"/>
<gene>
    <name evidence="2" type="ORF">D3872_24560</name>
</gene>
<name>A0A418X782_9BURK</name>
<evidence type="ECO:0000313" key="3">
    <source>
        <dbReference type="Proteomes" id="UP000284006"/>
    </source>
</evidence>
<protein>
    <submittedName>
        <fullName evidence="2">DUF1828 domain-containing protein</fullName>
    </submittedName>
</protein>
<reference evidence="2 3" key="1">
    <citation type="submission" date="2018-09" db="EMBL/GenBank/DDBJ databases">
        <authorList>
            <person name="Zhu H."/>
        </authorList>
    </citation>
    <scope>NUCLEOTIDE SEQUENCE [LARGE SCALE GENOMIC DNA]</scope>
    <source>
        <strain evidence="2 3">K1S02-61</strain>
    </source>
</reference>
<sequence>MICSTISEMIGFVCHPLNAEGSVAMIDTPFAFADGDGIPVFVEKIGSTVRFFDDGGVIMHLIGRGVSFDDHRRTRFLKNIAEPNGVQLNDSGELEIWSKSNEVQKAFAQYLTTVLAVTSWEKEQCGVSTDSSLLLDEVAIYLQAWKPSAVLADGKEISGVTGHVYKMDFQFDGSAVLAIGIHPASVSSTAKKLLDIRAATENEGLNILVVMDDRQDQDAARREGLVLDSVGKVMMMTKLQERSRIHTRPS</sequence>
<dbReference type="AlphaFoldDB" id="A0A418X782"/>
<evidence type="ECO:0000313" key="2">
    <source>
        <dbReference type="EMBL" id="RJG08310.1"/>
    </source>
</evidence>
<accession>A0A418X782</accession>